<protein>
    <submittedName>
        <fullName evidence="1">Uncharacterized protein</fullName>
    </submittedName>
</protein>
<name>A0A7X6I4G9_9ENTE</name>
<dbReference type="EMBL" id="JAAVMB010000017">
    <property type="protein sequence ID" value="NKC68979.1"/>
    <property type="molecule type" value="Genomic_DNA"/>
</dbReference>
<reference evidence="1 2" key="1">
    <citation type="submission" date="2020-03" db="EMBL/GenBank/DDBJ databases">
        <title>Bacterial samples isolated from urine from healthy bovine heifers (Gyr breed).</title>
        <authorList>
            <person name="Giannattasio-Ferraz S."/>
            <person name="Maskeri L."/>
            <person name="Penido A."/>
            <person name="Barbosa-Stancioli E.F."/>
            <person name="Putonti C."/>
        </authorList>
    </citation>
    <scope>NUCLEOTIDE SEQUENCE [LARGE SCALE GENOMIC DNA]</scope>
    <source>
        <strain evidence="1 2">UFMG-H7</strain>
    </source>
</reference>
<accession>A0A7X6I4G9</accession>
<dbReference type="RefSeq" id="WP_167808033.1">
    <property type="nucleotide sequence ID" value="NZ_JAAVMB010000017.1"/>
</dbReference>
<evidence type="ECO:0000313" key="2">
    <source>
        <dbReference type="Proteomes" id="UP000521358"/>
    </source>
</evidence>
<sequence length="76" mass="9011">MNRSDFDKAFDKADKRIFEEMYTKDKIFERLSDAKNENNAFGVTESVLFNTAESRLLVEKYVYTVLEELFNVQDDQ</sequence>
<dbReference type="AlphaFoldDB" id="A0A7X6I4G9"/>
<dbReference type="Proteomes" id="UP000521358">
    <property type="component" value="Unassembled WGS sequence"/>
</dbReference>
<comment type="caution">
    <text evidence="1">The sequence shown here is derived from an EMBL/GenBank/DDBJ whole genome shotgun (WGS) entry which is preliminary data.</text>
</comment>
<gene>
    <name evidence="1" type="ORF">HED35_12855</name>
</gene>
<organism evidence="1 2">
    <name type="scientific">Vagococcus fluvialis</name>
    <dbReference type="NCBI Taxonomy" id="2738"/>
    <lineage>
        <taxon>Bacteria</taxon>
        <taxon>Bacillati</taxon>
        <taxon>Bacillota</taxon>
        <taxon>Bacilli</taxon>
        <taxon>Lactobacillales</taxon>
        <taxon>Enterococcaceae</taxon>
        <taxon>Vagococcus</taxon>
    </lineage>
</organism>
<proteinExistence type="predicted"/>
<evidence type="ECO:0000313" key="1">
    <source>
        <dbReference type="EMBL" id="NKC68979.1"/>
    </source>
</evidence>